<gene>
    <name evidence="1" type="primary">galM</name>
    <name evidence="1" type="ORF">S100892_00237</name>
</gene>
<proteinExistence type="predicted"/>
<dbReference type="AlphaFoldDB" id="A0A1Y0VKT9"/>
<name>A0A1Y0VKT9_PEDPE</name>
<dbReference type="CDD" id="cd09024">
    <property type="entry name" value="Aldose_epim_lacX"/>
    <property type="match status" value="1"/>
</dbReference>
<dbReference type="GO" id="GO:0005975">
    <property type="term" value="P:carbohydrate metabolic process"/>
    <property type="evidence" value="ECO:0007669"/>
    <property type="project" value="InterPro"/>
</dbReference>
<dbReference type="InterPro" id="IPR011013">
    <property type="entry name" value="Gal_mutarotase_sf_dom"/>
</dbReference>
<accession>A0A1Y0VKT9</accession>
<dbReference type="GO" id="GO:0030246">
    <property type="term" value="F:carbohydrate binding"/>
    <property type="evidence" value="ECO:0007669"/>
    <property type="project" value="InterPro"/>
</dbReference>
<dbReference type="InterPro" id="IPR008183">
    <property type="entry name" value="Aldose_1/G6P_1-epimerase"/>
</dbReference>
<dbReference type="Gene3D" id="2.70.98.10">
    <property type="match status" value="1"/>
</dbReference>
<sequence length="292" mass="33634">MIKLKNDRLEVEIDNMGAQLTHVIGNESGYDYIWNGDAWKKHAPILFPAIGKSNNDEYVVDGKTYRMPQHGFARDFDWQKVNQAENRVMLELKSNAKTKEMFPFDFTLQVEYKLDQNQLLIGYRVINNDHRMMPYALGTHPAFNLPIDDDGVFEDYRLTFGPKQKQIKRLGVGPIPFRDGTEAPYPSIQASELALNHEMFDDGLIILNAKKLENVTLHSNQTAHEVKLNIKQFPYLTLWAMEHETQPFICIEPFVGLPDQASDQPTDWNNKKGNNLLEAGESHTFEYGIEFK</sequence>
<dbReference type="EMBL" id="CP021474">
    <property type="protein sequence ID" value="ARW18842.1"/>
    <property type="molecule type" value="Genomic_DNA"/>
</dbReference>
<organism evidence="1 2">
    <name type="scientific">Pediococcus pentosaceus</name>
    <dbReference type="NCBI Taxonomy" id="1255"/>
    <lineage>
        <taxon>Bacteria</taxon>
        <taxon>Bacillati</taxon>
        <taxon>Bacillota</taxon>
        <taxon>Bacilli</taxon>
        <taxon>Lactobacillales</taxon>
        <taxon>Lactobacillaceae</taxon>
        <taxon>Pediococcus</taxon>
    </lineage>
</organism>
<dbReference type="InterPro" id="IPR037481">
    <property type="entry name" value="LacX"/>
</dbReference>
<dbReference type="InterPro" id="IPR014718">
    <property type="entry name" value="GH-type_carb-bd"/>
</dbReference>
<dbReference type="Proteomes" id="UP000196118">
    <property type="component" value="Chromosome"/>
</dbReference>
<reference evidence="1 2" key="1">
    <citation type="submission" date="2017-05" db="EMBL/GenBank/DDBJ databases">
        <title>Genome sequence of Pediococcus pentosaceus strain SRCM100892.</title>
        <authorList>
            <person name="Cho S.H."/>
        </authorList>
    </citation>
    <scope>NUCLEOTIDE SEQUENCE [LARGE SCALE GENOMIC DNA]</scope>
    <source>
        <strain evidence="1 2">SRCM100892</strain>
    </source>
</reference>
<dbReference type="EC" id="5.1.3.3" evidence="1"/>
<evidence type="ECO:0000313" key="1">
    <source>
        <dbReference type="EMBL" id="ARW18842.1"/>
    </source>
</evidence>
<dbReference type="GO" id="GO:0004034">
    <property type="term" value="F:aldose 1-epimerase activity"/>
    <property type="evidence" value="ECO:0007669"/>
    <property type="project" value="UniProtKB-EC"/>
</dbReference>
<evidence type="ECO:0000313" key="2">
    <source>
        <dbReference type="Proteomes" id="UP000196118"/>
    </source>
</evidence>
<protein>
    <submittedName>
        <fullName evidence="1">Aldose 1-epimerase</fullName>
        <ecNumber evidence="1">5.1.3.3</ecNumber>
    </submittedName>
</protein>
<dbReference type="SUPFAM" id="SSF74650">
    <property type="entry name" value="Galactose mutarotase-like"/>
    <property type="match status" value="1"/>
</dbReference>
<keyword evidence="1" id="KW-0413">Isomerase</keyword>
<dbReference type="Pfam" id="PF01263">
    <property type="entry name" value="Aldose_epim"/>
    <property type="match status" value="1"/>
</dbReference>